<keyword evidence="3" id="KW-1185">Reference proteome</keyword>
<feature type="region of interest" description="Disordered" evidence="1">
    <location>
        <begin position="47"/>
        <end position="76"/>
    </location>
</feature>
<dbReference type="Proteomes" id="UP001207582">
    <property type="component" value="Unassembled WGS sequence"/>
</dbReference>
<feature type="region of interest" description="Disordered" evidence="1">
    <location>
        <begin position="1"/>
        <end position="27"/>
    </location>
</feature>
<dbReference type="EMBL" id="JAPDOG010000001">
    <property type="protein sequence ID" value="MCW3780255.1"/>
    <property type="molecule type" value="Genomic_DNA"/>
</dbReference>
<evidence type="ECO:0000256" key="1">
    <source>
        <dbReference type="SAM" id="MobiDB-lite"/>
    </source>
</evidence>
<organism evidence="2 3">
    <name type="scientific">Defluviimonas salinarum</name>
    <dbReference type="NCBI Taxonomy" id="2992147"/>
    <lineage>
        <taxon>Bacteria</taxon>
        <taxon>Pseudomonadati</taxon>
        <taxon>Pseudomonadota</taxon>
        <taxon>Alphaproteobacteria</taxon>
        <taxon>Rhodobacterales</taxon>
        <taxon>Paracoccaceae</taxon>
        <taxon>Albidovulum</taxon>
    </lineage>
</organism>
<dbReference type="InterPro" id="IPR018691">
    <property type="entry name" value="DUF2188"/>
</dbReference>
<name>A0ABT3IXT6_9RHOB</name>
<comment type="caution">
    <text evidence="2">The sequence shown here is derived from an EMBL/GenBank/DDBJ whole genome shotgun (WGS) entry which is preliminary data.</text>
</comment>
<dbReference type="RefSeq" id="WP_264770832.1">
    <property type="nucleotide sequence ID" value="NZ_JAPDOG010000001.1"/>
</dbReference>
<feature type="compositionally biased region" description="Basic and acidic residues" evidence="1">
    <location>
        <begin position="11"/>
        <end position="27"/>
    </location>
</feature>
<evidence type="ECO:0000313" key="3">
    <source>
        <dbReference type="Proteomes" id="UP001207582"/>
    </source>
</evidence>
<proteinExistence type="predicted"/>
<sequence length="76" mass="8937">MPNKDNFWTSPRDDGRWEAQREGGERASRVFDTQQEAWDYTRERARETGGEAFLQGRNGRIRERNTYGDDPYPPKG</sequence>
<reference evidence="2 3" key="1">
    <citation type="submission" date="2022-10" db="EMBL/GenBank/DDBJ databases">
        <title>Defluviimonas sp. CAU 1641 isolated from mud.</title>
        <authorList>
            <person name="Kim W."/>
        </authorList>
    </citation>
    <scope>NUCLEOTIDE SEQUENCE [LARGE SCALE GENOMIC DNA]</scope>
    <source>
        <strain evidence="2 3">CAU 1641</strain>
    </source>
</reference>
<gene>
    <name evidence="2" type="ORF">OM960_01470</name>
</gene>
<protein>
    <submittedName>
        <fullName evidence="2">DUF2188 domain-containing protein</fullName>
    </submittedName>
</protein>
<accession>A0ABT3IXT6</accession>
<evidence type="ECO:0000313" key="2">
    <source>
        <dbReference type="EMBL" id="MCW3780255.1"/>
    </source>
</evidence>
<dbReference type="Pfam" id="PF09954">
    <property type="entry name" value="DUF2188"/>
    <property type="match status" value="1"/>
</dbReference>